<evidence type="ECO:0000313" key="2">
    <source>
        <dbReference type="EMBL" id="PKI40322.1"/>
    </source>
</evidence>
<comment type="caution">
    <text evidence="1">The sequence shown here is derived from an EMBL/GenBank/DDBJ whole genome shotgun (WGS) entry which is preliminary data.</text>
</comment>
<dbReference type="Proteomes" id="UP000197138">
    <property type="component" value="Unassembled WGS sequence"/>
</dbReference>
<accession>A0A218WCS7</accession>
<evidence type="ECO:0000313" key="3">
    <source>
        <dbReference type="Proteomes" id="UP000197138"/>
    </source>
</evidence>
<dbReference type="Proteomes" id="UP000233551">
    <property type="component" value="Unassembled WGS sequence"/>
</dbReference>
<sequence>MGNGGTTQKNPTARLPPKRGQIKVKIFNLIVETLVSFCSSSMAALREAAAALCVPIPGKVASADSEFPENIQSIV</sequence>
<reference evidence="2 4" key="3">
    <citation type="submission" date="2017-11" db="EMBL/GenBank/DDBJ databases">
        <title>De-novo sequencing of pomegranate (Punica granatum L.) genome.</title>
        <authorList>
            <person name="Akparov Z."/>
            <person name="Amiraslanov A."/>
            <person name="Hajiyeva S."/>
            <person name="Abbasov M."/>
            <person name="Kaur K."/>
            <person name="Hamwieh A."/>
            <person name="Solovyev V."/>
            <person name="Salamov A."/>
            <person name="Braich B."/>
            <person name="Kosarev P."/>
            <person name="Mahmoud A."/>
            <person name="Hajiyev E."/>
            <person name="Babayeva S."/>
            <person name="Izzatullayeva V."/>
            <person name="Mammadov A."/>
            <person name="Mammadov A."/>
            <person name="Sharifova S."/>
            <person name="Ojaghi J."/>
            <person name="Eynullazada K."/>
            <person name="Bayramov B."/>
            <person name="Abdulazimova A."/>
            <person name="Shahmuradov I."/>
        </authorList>
    </citation>
    <scope>NUCLEOTIDE SEQUENCE [LARGE SCALE GENOMIC DNA]</scope>
    <source>
        <strain evidence="2">AG2017</strain>
        <strain evidence="4">cv. AG2017</strain>
        <tissue evidence="2">Leaf</tissue>
    </source>
</reference>
<evidence type="ECO:0000313" key="4">
    <source>
        <dbReference type="Proteomes" id="UP000233551"/>
    </source>
</evidence>
<dbReference type="AlphaFoldDB" id="A0A218WCS7"/>
<dbReference type="EMBL" id="MTKT01004810">
    <property type="protein sequence ID" value="OWM70140.1"/>
    <property type="molecule type" value="Genomic_DNA"/>
</dbReference>
<organism evidence="1 3">
    <name type="scientific">Punica granatum</name>
    <name type="common">Pomegranate</name>
    <dbReference type="NCBI Taxonomy" id="22663"/>
    <lineage>
        <taxon>Eukaryota</taxon>
        <taxon>Viridiplantae</taxon>
        <taxon>Streptophyta</taxon>
        <taxon>Embryophyta</taxon>
        <taxon>Tracheophyta</taxon>
        <taxon>Spermatophyta</taxon>
        <taxon>Magnoliopsida</taxon>
        <taxon>eudicotyledons</taxon>
        <taxon>Gunneridae</taxon>
        <taxon>Pentapetalae</taxon>
        <taxon>rosids</taxon>
        <taxon>malvids</taxon>
        <taxon>Myrtales</taxon>
        <taxon>Lythraceae</taxon>
        <taxon>Punica</taxon>
    </lineage>
</organism>
<name>A0A218WCS7_PUNGR</name>
<protein>
    <submittedName>
        <fullName evidence="1">Uncharacterized protein</fullName>
    </submittedName>
</protein>
<reference evidence="3" key="1">
    <citation type="journal article" date="2017" name="Plant J.">
        <title>The pomegranate (Punica granatum L.) genome and the genomics of punicalagin biosynthesis.</title>
        <authorList>
            <person name="Qin G."/>
            <person name="Xu C."/>
            <person name="Ming R."/>
            <person name="Tang H."/>
            <person name="Guyot R."/>
            <person name="Kramer E.M."/>
            <person name="Hu Y."/>
            <person name="Yi X."/>
            <person name="Qi Y."/>
            <person name="Xu X."/>
            <person name="Gao Z."/>
            <person name="Pan H."/>
            <person name="Jian J."/>
            <person name="Tian Y."/>
            <person name="Yue Z."/>
            <person name="Xu Y."/>
        </authorList>
    </citation>
    <scope>NUCLEOTIDE SEQUENCE [LARGE SCALE GENOMIC DNA]</scope>
    <source>
        <strain evidence="3">cv. Dabenzi</strain>
    </source>
</reference>
<keyword evidence="4" id="KW-1185">Reference proteome</keyword>
<dbReference type="EMBL" id="PGOL01003604">
    <property type="protein sequence ID" value="PKI40322.1"/>
    <property type="molecule type" value="Genomic_DNA"/>
</dbReference>
<reference evidence="1" key="2">
    <citation type="submission" date="2017-06" db="EMBL/GenBank/DDBJ databases">
        <title>The pomegranate genome and the genomics of punicalagin biosynthesis.</title>
        <authorList>
            <person name="Xu C."/>
        </authorList>
    </citation>
    <scope>NUCLEOTIDE SEQUENCE [LARGE SCALE GENOMIC DNA]</scope>
    <source>
        <tissue evidence="1">Fresh leaf</tissue>
    </source>
</reference>
<evidence type="ECO:0000313" key="1">
    <source>
        <dbReference type="EMBL" id="OWM70140.1"/>
    </source>
</evidence>
<proteinExistence type="predicted"/>
<gene>
    <name evidence="1" type="ORF">CDL15_Pgr025990</name>
    <name evidence="2" type="ORF">CRG98_039277</name>
</gene>